<dbReference type="PANTHER" id="PTHR48081">
    <property type="entry name" value="AB HYDROLASE SUPERFAMILY PROTEIN C4A8.06C"/>
    <property type="match status" value="1"/>
</dbReference>
<dbReference type="InterPro" id="IPR050300">
    <property type="entry name" value="GDXG_lipolytic_enzyme"/>
</dbReference>
<protein>
    <submittedName>
        <fullName evidence="3">Alpha/beta hydrolase fold domain-containing protein</fullName>
    </submittedName>
</protein>
<dbReference type="InterPro" id="IPR029058">
    <property type="entry name" value="AB_hydrolase_fold"/>
</dbReference>
<dbReference type="Proteomes" id="UP000463470">
    <property type="component" value="Unassembled WGS sequence"/>
</dbReference>
<dbReference type="PROSITE" id="PS00498">
    <property type="entry name" value="TYROSINASE_2"/>
    <property type="match status" value="1"/>
</dbReference>
<dbReference type="SUPFAM" id="SSF53474">
    <property type="entry name" value="alpha/beta-Hydrolases"/>
    <property type="match status" value="1"/>
</dbReference>
<dbReference type="AlphaFoldDB" id="A0A845L436"/>
<comment type="caution">
    <text evidence="3">The sequence shown here is derived from an EMBL/GenBank/DDBJ whole genome shotgun (WGS) entry which is preliminary data.</text>
</comment>
<dbReference type="GO" id="GO:0016787">
    <property type="term" value="F:hydrolase activity"/>
    <property type="evidence" value="ECO:0007669"/>
    <property type="project" value="UniProtKB-KW"/>
</dbReference>
<dbReference type="Pfam" id="PF20434">
    <property type="entry name" value="BD-FAE"/>
    <property type="match status" value="1"/>
</dbReference>
<keyword evidence="4" id="KW-1185">Reference proteome</keyword>
<evidence type="ECO:0000256" key="1">
    <source>
        <dbReference type="ARBA" id="ARBA00022801"/>
    </source>
</evidence>
<sequence length="294" mass="32033">MPAPPTGGEMEKANTAHIKQKWLDVPYANLSDAQKLDIYLPNEGKGPFPVILSIHGGGFMFGDKADGQLTPMLEGLNRGYAVVGVNYRLSGEAQFPKQINDIKAAIRWIRANAERYQLNPDKIAVWGGSAGGNLSALAGTSAHVKDLEDLTLGNPEQSSQVKAVVDWFGPVDFLKMDDQFRVSGKGTPNHNNADSFESKLIGKQITEAPELVKAANPETYITPDDPPFFIQHGTEDKLVPTEQSVNFAKRLENVLGKEKVVLELLQGAGHGDPQFSKDENVKKVLDFLDAQLKG</sequence>
<accession>A0A845L436</accession>
<gene>
    <name evidence="3" type="ORF">GTO91_12155</name>
</gene>
<reference evidence="3 4" key="1">
    <citation type="submission" date="2020-01" db="EMBL/GenBank/DDBJ databases">
        <title>Whole-genome sequence of Heliobacterium undosum DSM 13378.</title>
        <authorList>
            <person name="Kyndt J.A."/>
            <person name="Meyer T.E."/>
        </authorList>
    </citation>
    <scope>NUCLEOTIDE SEQUENCE [LARGE SCALE GENOMIC DNA]</scope>
    <source>
        <strain evidence="3 4">DSM 13378</strain>
    </source>
</reference>
<organism evidence="3 4">
    <name type="scientific">Heliomicrobium undosum</name>
    <dbReference type="NCBI Taxonomy" id="121734"/>
    <lineage>
        <taxon>Bacteria</taxon>
        <taxon>Bacillati</taxon>
        <taxon>Bacillota</taxon>
        <taxon>Clostridia</taxon>
        <taxon>Eubacteriales</taxon>
        <taxon>Heliobacteriaceae</taxon>
        <taxon>Heliomicrobium</taxon>
    </lineage>
</organism>
<dbReference type="EMBL" id="WXEY01000014">
    <property type="protein sequence ID" value="MZP30466.1"/>
    <property type="molecule type" value="Genomic_DNA"/>
</dbReference>
<evidence type="ECO:0000313" key="3">
    <source>
        <dbReference type="EMBL" id="MZP30466.1"/>
    </source>
</evidence>
<keyword evidence="1 3" id="KW-0378">Hydrolase</keyword>
<dbReference type="InterPro" id="IPR002227">
    <property type="entry name" value="Tyrosinase_Cu-bd"/>
</dbReference>
<evidence type="ECO:0000259" key="2">
    <source>
        <dbReference type="PROSITE" id="PS00498"/>
    </source>
</evidence>
<name>A0A845L436_9FIRM</name>
<evidence type="ECO:0000313" key="4">
    <source>
        <dbReference type="Proteomes" id="UP000463470"/>
    </source>
</evidence>
<proteinExistence type="predicted"/>
<dbReference type="PANTHER" id="PTHR48081:SF13">
    <property type="entry name" value="ALPHA_BETA HYDROLASE"/>
    <property type="match status" value="1"/>
</dbReference>
<dbReference type="GO" id="GO:0016491">
    <property type="term" value="F:oxidoreductase activity"/>
    <property type="evidence" value="ECO:0007669"/>
    <property type="project" value="InterPro"/>
</dbReference>
<feature type="domain" description="Tyrosinase copper-binding" evidence="2">
    <location>
        <begin position="225"/>
        <end position="236"/>
    </location>
</feature>
<dbReference type="InterPro" id="IPR049492">
    <property type="entry name" value="BD-FAE-like_dom"/>
</dbReference>
<dbReference type="Gene3D" id="3.40.50.1820">
    <property type="entry name" value="alpha/beta hydrolase"/>
    <property type="match status" value="1"/>
</dbReference>